<feature type="transmembrane region" description="Helical" evidence="1">
    <location>
        <begin position="183"/>
        <end position="205"/>
    </location>
</feature>
<feature type="transmembrane region" description="Helical" evidence="1">
    <location>
        <begin position="120"/>
        <end position="151"/>
    </location>
</feature>
<keyword evidence="1" id="KW-1133">Transmembrane helix</keyword>
<protein>
    <submittedName>
        <fullName evidence="2">Uncharacterized protein</fullName>
    </submittedName>
</protein>
<organism evidence="2">
    <name type="scientific">uncultured Sulfurovum sp</name>
    <dbReference type="NCBI Taxonomy" id="269237"/>
    <lineage>
        <taxon>Bacteria</taxon>
        <taxon>Pseudomonadati</taxon>
        <taxon>Campylobacterota</taxon>
        <taxon>Epsilonproteobacteria</taxon>
        <taxon>Campylobacterales</taxon>
        <taxon>Sulfurovaceae</taxon>
        <taxon>Sulfurovum</taxon>
        <taxon>environmental samples</taxon>
    </lineage>
</organism>
<name>A0A6S6T8T0_9BACT</name>
<dbReference type="AlphaFoldDB" id="A0A6S6T8T0"/>
<evidence type="ECO:0000313" key="2">
    <source>
        <dbReference type="EMBL" id="CAA6815703.1"/>
    </source>
</evidence>
<sequence>MLKNKVWYSTQESRDKHITSILAIVETIFFVILTWGIAYYYDTYLHIYTALAIAPFLLLKTPKSTKTAIEWYLYKHNFDRKDYYKDSFFWFILTLSLFLSFLIIYFFSTKIIIHYESWKLLFLIILLGIILISTIIGVVGTIGVGVIGVVVRRREGVSVLGVRRVMAILSENKIKDQKILQNFIFLLLLPIFLIMGATLGFIFFLKALIIKFISTTIYTISNLKITFFTISKNWNEQITVNDIFYTPELLPKIHKENDFHQVSSFVSNFKKNDFKDKVLLLFIAPISSLGYLYRFSIKSTAWFFFPLAYLANLNALQNKETKNRAVKTQTWKKLFWFNIIILAVLFLYFKFTGQYLELFGLSEVQLKFITEKMGQLRDFFIPNAMWLLVVAVGLYFIMNTIISRQEHLEDKEYPLFLYWIIKLIYMLWMVFLGWHIVVFTNQYVLPELPRLFGML</sequence>
<proteinExistence type="predicted"/>
<dbReference type="EMBL" id="CACVAP010000083">
    <property type="protein sequence ID" value="CAA6815703.1"/>
    <property type="molecule type" value="Genomic_DNA"/>
</dbReference>
<keyword evidence="1" id="KW-0812">Transmembrane</keyword>
<accession>A0A6S6T8T0</accession>
<feature type="transmembrane region" description="Helical" evidence="1">
    <location>
        <begin position="336"/>
        <end position="356"/>
    </location>
</feature>
<feature type="transmembrane region" description="Helical" evidence="1">
    <location>
        <begin position="300"/>
        <end position="316"/>
    </location>
</feature>
<feature type="transmembrane region" description="Helical" evidence="1">
    <location>
        <begin position="415"/>
        <end position="437"/>
    </location>
</feature>
<feature type="transmembrane region" description="Helical" evidence="1">
    <location>
        <begin position="21"/>
        <end position="41"/>
    </location>
</feature>
<gene>
    <name evidence="2" type="ORF">HELGO_WM7135</name>
</gene>
<keyword evidence="1" id="KW-0472">Membrane</keyword>
<reference evidence="2" key="1">
    <citation type="submission" date="2020-01" db="EMBL/GenBank/DDBJ databases">
        <authorList>
            <person name="Meier V. D."/>
            <person name="Meier V D."/>
        </authorList>
    </citation>
    <scope>NUCLEOTIDE SEQUENCE</scope>
    <source>
        <strain evidence="2">HLG_WM_MAG_06</strain>
    </source>
</reference>
<feature type="transmembrane region" description="Helical" evidence="1">
    <location>
        <begin position="384"/>
        <end position="403"/>
    </location>
</feature>
<feature type="transmembrane region" description="Helical" evidence="1">
    <location>
        <begin position="88"/>
        <end position="108"/>
    </location>
</feature>
<evidence type="ECO:0000256" key="1">
    <source>
        <dbReference type="SAM" id="Phobius"/>
    </source>
</evidence>